<proteinExistence type="predicted"/>
<reference evidence="1 2" key="1">
    <citation type="journal article" date="2018" name="Front. Plant Sci.">
        <title>Red Clover (Trifolium pratense) and Zigzag Clover (T. medium) - A Picture of Genomic Similarities and Differences.</title>
        <authorList>
            <person name="Dluhosova J."/>
            <person name="Istvanek J."/>
            <person name="Nedelnik J."/>
            <person name="Repkova J."/>
        </authorList>
    </citation>
    <scope>NUCLEOTIDE SEQUENCE [LARGE SCALE GENOMIC DNA]</scope>
    <source>
        <strain evidence="2">cv. 10/8</strain>
        <tissue evidence="1">Leaf</tissue>
    </source>
</reference>
<keyword evidence="2" id="KW-1185">Reference proteome</keyword>
<organism evidence="1 2">
    <name type="scientific">Trifolium medium</name>
    <dbReference type="NCBI Taxonomy" id="97028"/>
    <lineage>
        <taxon>Eukaryota</taxon>
        <taxon>Viridiplantae</taxon>
        <taxon>Streptophyta</taxon>
        <taxon>Embryophyta</taxon>
        <taxon>Tracheophyta</taxon>
        <taxon>Spermatophyta</taxon>
        <taxon>Magnoliopsida</taxon>
        <taxon>eudicotyledons</taxon>
        <taxon>Gunneridae</taxon>
        <taxon>Pentapetalae</taxon>
        <taxon>rosids</taxon>
        <taxon>fabids</taxon>
        <taxon>Fabales</taxon>
        <taxon>Fabaceae</taxon>
        <taxon>Papilionoideae</taxon>
        <taxon>50 kb inversion clade</taxon>
        <taxon>NPAAA clade</taxon>
        <taxon>Hologalegina</taxon>
        <taxon>IRL clade</taxon>
        <taxon>Trifolieae</taxon>
        <taxon>Trifolium</taxon>
    </lineage>
</organism>
<evidence type="ECO:0000313" key="1">
    <source>
        <dbReference type="EMBL" id="MCI26863.1"/>
    </source>
</evidence>
<name>A0A392QR47_9FABA</name>
<comment type="caution">
    <text evidence="1">The sequence shown here is derived from an EMBL/GenBank/DDBJ whole genome shotgun (WGS) entry which is preliminary data.</text>
</comment>
<dbReference type="EMBL" id="LXQA010155773">
    <property type="protein sequence ID" value="MCI26863.1"/>
    <property type="molecule type" value="Genomic_DNA"/>
</dbReference>
<accession>A0A392QR47</accession>
<feature type="non-terminal residue" evidence="1">
    <location>
        <position position="33"/>
    </location>
</feature>
<protein>
    <submittedName>
        <fullName evidence="1">Uncharacterized protein</fullName>
    </submittedName>
</protein>
<sequence>MVEMRGCYGDLGLRMEGKGKTLHEYASRVAIPL</sequence>
<dbReference type="Proteomes" id="UP000265520">
    <property type="component" value="Unassembled WGS sequence"/>
</dbReference>
<dbReference type="AlphaFoldDB" id="A0A392QR47"/>
<evidence type="ECO:0000313" key="2">
    <source>
        <dbReference type="Proteomes" id="UP000265520"/>
    </source>
</evidence>